<evidence type="ECO:0000313" key="8">
    <source>
        <dbReference type="Proteomes" id="UP000434412"/>
    </source>
</evidence>
<gene>
    <name evidence="3" type="ORF">BN1321_260018</name>
    <name evidence="4" type="ORF">GO793_05755</name>
    <name evidence="5" type="ORF">GO941_11685</name>
</gene>
<keyword evidence="1" id="KW-0862">Zinc</keyword>
<dbReference type="Proteomes" id="UP000433366">
    <property type="component" value="Unassembled WGS sequence"/>
</dbReference>
<dbReference type="Proteomes" id="UP000434412">
    <property type="component" value="Unassembled WGS sequence"/>
</dbReference>
<reference evidence="3 6" key="1">
    <citation type="submission" date="2015-04" db="EMBL/GenBank/DDBJ databases">
        <authorList>
            <person name="Syromyatnikov M.Y."/>
            <person name="Popov V.N."/>
        </authorList>
    </citation>
    <scope>NUCLEOTIDE SEQUENCE [LARGE SCALE GENOMIC DNA]</scope>
    <source>
        <strain evidence="3 6">AH1</strain>
    </source>
</reference>
<dbReference type="EMBL" id="CVOQ01000019">
    <property type="protein sequence ID" value="CRI10661.1"/>
    <property type="molecule type" value="Genomic_DNA"/>
</dbReference>
<evidence type="ECO:0000256" key="1">
    <source>
        <dbReference type="PROSITE-ProRule" id="PRU00325"/>
    </source>
</evidence>
<proteinExistence type="predicted"/>
<dbReference type="PROSITE" id="PS50966">
    <property type="entry name" value="ZF_SWIM"/>
    <property type="match status" value="1"/>
</dbReference>
<dbReference type="AlphaFoldDB" id="A0A0U1MM71"/>
<sequence>MGLLDIASIRSIERGFSYYQSKCVINLKSYSETQFEAEVKGSGSNVYRCYIDMEHPRKSKCNCPHADGRRVICKHMIALLFTASPEAANKHTIMLNEVEEDYHLRRNMWIDSLKEMVNDMSEEELRDAYLNTLIEHGEMAELFGLDEEEDLFEDENEFY</sequence>
<accession>A0A0U1MM71</accession>
<feature type="domain" description="SWIM-type" evidence="2">
    <location>
        <begin position="47"/>
        <end position="84"/>
    </location>
</feature>
<evidence type="ECO:0000313" key="3">
    <source>
        <dbReference type="EMBL" id="CRI10661.1"/>
    </source>
</evidence>
<evidence type="ECO:0000313" key="5">
    <source>
        <dbReference type="EMBL" id="MVL46143.1"/>
    </source>
</evidence>
<organism evidence="3 6">
    <name type="scientific">Staphylococcus aureus</name>
    <dbReference type="NCBI Taxonomy" id="1280"/>
    <lineage>
        <taxon>Bacteria</taxon>
        <taxon>Bacillati</taxon>
        <taxon>Bacillota</taxon>
        <taxon>Bacilli</taxon>
        <taxon>Bacillales</taxon>
        <taxon>Staphylococcaceae</taxon>
        <taxon>Staphylococcus</taxon>
    </lineage>
</organism>
<reference evidence="7 8" key="2">
    <citation type="submission" date="2019-11" db="EMBL/GenBank/DDBJ databases">
        <title>Implementation of targeted gown and glove precautions to prevent Staphylococcus aureus acquisition in community-based nursing homes.</title>
        <authorList>
            <person name="Stine O.C."/>
        </authorList>
    </citation>
    <scope>NUCLEOTIDE SEQUENCE [LARGE SCALE GENOMIC DNA]</scope>
    <source>
        <strain evidence="5 8">S_2023.LVRQ.AN</strain>
        <strain evidence="4 7">S_4031.LGMP.AI</strain>
    </source>
</reference>
<dbReference type="PATRIC" id="fig|1280.3385.peg.314"/>
<dbReference type="GO" id="GO:0008270">
    <property type="term" value="F:zinc ion binding"/>
    <property type="evidence" value="ECO:0007669"/>
    <property type="project" value="UniProtKB-KW"/>
</dbReference>
<keyword evidence="1" id="KW-0863">Zinc-finger</keyword>
<evidence type="ECO:0000313" key="4">
    <source>
        <dbReference type="EMBL" id="MVI55365.1"/>
    </source>
</evidence>
<dbReference type="RefSeq" id="WP_000523675.1">
    <property type="nucleotide sequence ID" value="NZ_CP083259.1"/>
</dbReference>
<name>A0A0U1MM71_STAAU</name>
<evidence type="ECO:0000259" key="2">
    <source>
        <dbReference type="PROSITE" id="PS50966"/>
    </source>
</evidence>
<dbReference type="EMBL" id="WPVZ01000619">
    <property type="protein sequence ID" value="MVL46143.1"/>
    <property type="molecule type" value="Genomic_DNA"/>
</dbReference>
<evidence type="ECO:0000313" key="7">
    <source>
        <dbReference type="Proteomes" id="UP000433366"/>
    </source>
</evidence>
<dbReference type="Proteomes" id="UP000039437">
    <property type="component" value="Unassembled WGS sequence"/>
</dbReference>
<evidence type="ECO:0000313" key="6">
    <source>
        <dbReference type="Proteomes" id="UP000039437"/>
    </source>
</evidence>
<dbReference type="InterPro" id="IPR007527">
    <property type="entry name" value="Znf_SWIM"/>
</dbReference>
<protein>
    <submittedName>
        <fullName evidence="3">SWIM zinc finger family protein</fullName>
    </submittedName>
</protein>
<dbReference type="Pfam" id="PF04434">
    <property type="entry name" value="SWIM"/>
    <property type="match status" value="1"/>
</dbReference>
<keyword evidence="1" id="KW-0479">Metal-binding</keyword>
<dbReference type="EMBL" id="WPRH01000376">
    <property type="protein sequence ID" value="MVI55365.1"/>
    <property type="molecule type" value="Genomic_DNA"/>
</dbReference>